<evidence type="ECO:0000313" key="21">
    <source>
        <dbReference type="Proteomes" id="UP001194746"/>
    </source>
</evidence>
<keyword evidence="5" id="KW-0677">Repeat</keyword>
<dbReference type="InterPro" id="IPR036389">
    <property type="entry name" value="RNase_III_sf"/>
</dbReference>
<evidence type="ECO:0000259" key="18">
    <source>
        <dbReference type="PROSITE" id="PS51194"/>
    </source>
</evidence>
<comment type="cofactor">
    <cofactor evidence="2">
        <name>Mg(2+)</name>
        <dbReference type="ChEBI" id="CHEBI:18420"/>
    </cofactor>
</comment>
<evidence type="ECO:0000256" key="4">
    <source>
        <dbReference type="ARBA" id="ARBA00022723"/>
    </source>
</evidence>
<keyword evidence="10" id="KW-0460">Magnesium</keyword>
<evidence type="ECO:0000313" key="20">
    <source>
        <dbReference type="EMBL" id="KAF9883265.1"/>
    </source>
</evidence>
<dbReference type="CDD" id="cd00593">
    <property type="entry name" value="RIBOc"/>
    <property type="match status" value="2"/>
</dbReference>
<dbReference type="InterPro" id="IPR038248">
    <property type="entry name" value="Dicer_dimer_sf"/>
</dbReference>
<reference evidence="20" key="2">
    <citation type="submission" date="2020-02" db="EMBL/GenBank/DDBJ databases">
        <authorList>
            <person name="Gilchrist C.L.M."/>
            <person name="Chooi Y.-H."/>
        </authorList>
    </citation>
    <scope>NUCLEOTIDE SEQUENCE</scope>
    <source>
        <strain evidence="20">MST-FP2251</strain>
    </source>
</reference>
<evidence type="ECO:0000256" key="11">
    <source>
        <dbReference type="ARBA" id="ARBA00022884"/>
    </source>
</evidence>
<feature type="domain" description="Helicase C-terminal" evidence="18">
    <location>
        <begin position="321"/>
        <end position="494"/>
    </location>
</feature>
<dbReference type="Pfam" id="PF00270">
    <property type="entry name" value="DEAD"/>
    <property type="match status" value="1"/>
</dbReference>
<comment type="function">
    <text evidence="14">Dicer-like endonuclease involved in cleaving double-stranded RNA in the RNA interference (RNAi) pathway. Produces 21 to 25 bp dsRNAs (siRNAs) which target the selective destruction of homologous RNAs leading to sequence-specific suppression of gene expression, called post-transcriptional gene silencing (PTGS). Part of a broad host defense response against viral infection and transposons.</text>
</comment>
<gene>
    <name evidence="20" type="primary">DCL2_2</name>
    <name evidence="20" type="ORF">FE257_003821</name>
</gene>
<dbReference type="PROSITE" id="PS51194">
    <property type="entry name" value="HELICASE_CTER"/>
    <property type="match status" value="1"/>
</dbReference>
<dbReference type="GO" id="GO:0003723">
    <property type="term" value="F:RNA binding"/>
    <property type="evidence" value="ECO:0007669"/>
    <property type="project" value="UniProtKB-UniRule"/>
</dbReference>
<keyword evidence="4" id="KW-0479">Metal-binding</keyword>
<reference evidence="20" key="1">
    <citation type="journal article" date="2019" name="Beilstein J. Org. Chem.">
        <title>Nanangenines: drimane sesquiterpenoids as the dominant metabolite cohort of a novel Australian fungus, Aspergillus nanangensis.</title>
        <authorList>
            <person name="Lacey H.J."/>
            <person name="Gilchrist C.L.M."/>
            <person name="Crombie A."/>
            <person name="Kalaitzis J.A."/>
            <person name="Vuong D."/>
            <person name="Rutledge P.J."/>
            <person name="Turner P."/>
            <person name="Pitt J.I."/>
            <person name="Lacey E."/>
            <person name="Chooi Y.H."/>
            <person name="Piggott A.M."/>
        </authorList>
    </citation>
    <scope>NUCLEOTIDE SEQUENCE</scope>
    <source>
        <strain evidence="20">MST-FP2251</strain>
    </source>
</reference>
<organism evidence="20 21">
    <name type="scientific">Aspergillus nanangensis</name>
    <dbReference type="NCBI Taxonomy" id="2582783"/>
    <lineage>
        <taxon>Eukaryota</taxon>
        <taxon>Fungi</taxon>
        <taxon>Dikarya</taxon>
        <taxon>Ascomycota</taxon>
        <taxon>Pezizomycotina</taxon>
        <taxon>Eurotiomycetes</taxon>
        <taxon>Eurotiomycetidae</taxon>
        <taxon>Eurotiales</taxon>
        <taxon>Aspergillaceae</taxon>
        <taxon>Aspergillus</taxon>
        <taxon>Aspergillus subgen. Circumdati</taxon>
    </lineage>
</organism>
<dbReference type="SUPFAM" id="SSF69065">
    <property type="entry name" value="RNase III domain-like"/>
    <property type="match status" value="2"/>
</dbReference>
<comment type="caution">
    <text evidence="20">The sequence shown here is derived from an EMBL/GenBank/DDBJ whole genome shotgun (WGS) entry which is preliminary data.</text>
</comment>
<evidence type="ECO:0000256" key="2">
    <source>
        <dbReference type="ARBA" id="ARBA00001946"/>
    </source>
</evidence>
<dbReference type="InterPro" id="IPR001650">
    <property type="entry name" value="Helicase_C-like"/>
</dbReference>
<keyword evidence="8" id="KW-0347">Helicase</keyword>
<dbReference type="SMART" id="SM00490">
    <property type="entry name" value="HELICc"/>
    <property type="match status" value="1"/>
</dbReference>
<dbReference type="Pfam" id="PF00636">
    <property type="entry name" value="Ribonuclease_3"/>
    <property type="match status" value="2"/>
</dbReference>
<dbReference type="GO" id="GO:0005634">
    <property type="term" value="C:nucleus"/>
    <property type="evidence" value="ECO:0007669"/>
    <property type="project" value="TreeGrafter"/>
</dbReference>
<dbReference type="GO" id="GO:0046872">
    <property type="term" value="F:metal ion binding"/>
    <property type="evidence" value="ECO:0007669"/>
    <property type="project" value="UniProtKB-KW"/>
</dbReference>
<evidence type="ECO:0000256" key="15">
    <source>
        <dbReference type="PROSITE-ProRule" id="PRU00657"/>
    </source>
</evidence>
<protein>
    <submittedName>
        <fullName evidence="20">Dicer-like protein 2</fullName>
    </submittedName>
</protein>
<evidence type="ECO:0000256" key="7">
    <source>
        <dbReference type="ARBA" id="ARBA00022801"/>
    </source>
</evidence>
<dbReference type="PANTHER" id="PTHR14950:SF37">
    <property type="entry name" value="ENDORIBONUCLEASE DICER"/>
    <property type="match status" value="1"/>
</dbReference>
<dbReference type="InterPro" id="IPR014001">
    <property type="entry name" value="Helicase_ATP-bd"/>
</dbReference>
<evidence type="ECO:0000256" key="8">
    <source>
        <dbReference type="ARBA" id="ARBA00022806"/>
    </source>
</evidence>
<dbReference type="GO" id="GO:0005524">
    <property type="term" value="F:ATP binding"/>
    <property type="evidence" value="ECO:0007669"/>
    <property type="project" value="UniProtKB-KW"/>
</dbReference>
<evidence type="ECO:0000259" key="17">
    <source>
        <dbReference type="PROSITE" id="PS51192"/>
    </source>
</evidence>
<dbReference type="PANTHER" id="PTHR14950">
    <property type="entry name" value="DICER-RELATED"/>
    <property type="match status" value="1"/>
</dbReference>
<keyword evidence="9" id="KW-0067">ATP-binding</keyword>
<dbReference type="GO" id="GO:0051607">
    <property type="term" value="P:defense response to virus"/>
    <property type="evidence" value="ECO:0007669"/>
    <property type="project" value="UniProtKB-KW"/>
</dbReference>
<dbReference type="GO" id="GO:0030422">
    <property type="term" value="P:siRNA processing"/>
    <property type="evidence" value="ECO:0007669"/>
    <property type="project" value="TreeGrafter"/>
</dbReference>
<dbReference type="Gene3D" id="3.30.160.380">
    <property type="entry name" value="Dicer dimerisation domain"/>
    <property type="match status" value="1"/>
</dbReference>
<dbReference type="FunFam" id="1.10.1520.10:FF:000032">
    <property type="entry name" value="Dicer-like protein 2"/>
    <property type="match status" value="1"/>
</dbReference>
<accession>A0AAD4CB88</accession>
<feature type="domain" description="RNase III" evidence="16">
    <location>
        <begin position="1036"/>
        <end position="1219"/>
    </location>
</feature>
<evidence type="ECO:0000259" key="19">
    <source>
        <dbReference type="PROSITE" id="PS51327"/>
    </source>
</evidence>
<dbReference type="Pfam" id="PF03368">
    <property type="entry name" value="Dicer_dimer"/>
    <property type="match status" value="1"/>
</dbReference>
<comment type="similarity">
    <text evidence="15">Belongs to the helicase family. Dicer subfamily.</text>
</comment>
<dbReference type="InterPro" id="IPR000999">
    <property type="entry name" value="RNase_III_dom"/>
</dbReference>
<evidence type="ECO:0000256" key="9">
    <source>
        <dbReference type="ARBA" id="ARBA00022840"/>
    </source>
</evidence>
<evidence type="ECO:0000256" key="6">
    <source>
        <dbReference type="ARBA" id="ARBA00022741"/>
    </source>
</evidence>
<dbReference type="Proteomes" id="UP001194746">
    <property type="component" value="Unassembled WGS sequence"/>
</dbReference>
<feature type="domain" description="Helicase ATP-binding" evidence="17">
    <location>
        <begin position="1"/>
        <end position="153"/>
    </location>
</feature>
<dbReference type="PROSITE" id="PS51327">
    <property type="entry name" value="DICER_DSRBF"/>
    <property type="match status" value="1"/>
</dbReference>
<feature type="domain" description="RNase III" evidence="16">
    <location>
        <begin position="863"/>
        <end position="1003"/>
    </location>
</feature>
<proteinExistence type="inferred from homology"/>
<comment type="cofactor">
    <cofactor evidence="1">
        <name>Mn(2+)</name>
        <dbReference type="ChEBI" id="CHEBI:29035"/>
    </cofactor>
</comment>
<evidence type="ECO:0000259" key="16">
    <source>
        <dbReference type="PROSITE" id="PS50142"/>
    </source>
</evidence>
<keyword evidence="21" id="KW-1185">Reference proteome</keyword>
<dbReference type="GO" id="GO:0004386">
    <property type="term" value="F:helicase activity"/>
    <property type="evidence" value="ECO:0007669"/>
    <property type="project" value="UniProtKB-KW"/>
</dbReference>
<feature type="domain" description="Dicer dsRNA-binding fold" evidence="19">
    <location>
        <begin position="515"/>
        <end position="609"/>
    </location>
</feature>
<dbReference type="GO" id="GO:0004525">
    <property type="term" value="F:ribonuclease III activity"/>
    <property type="evidence" value="ECO:0007669"/>
    <property type="project" value="InterPro"/>
</dbReference>
<evidence type="ECO:0000256" key="1">
    <source>
        <dbReference type="ARBA" id="ARBA00001936"/>
    </source>
</evidence>
<dbReference type="FunFam" id="3.40.50.300:FF:001669">
    <property type="entry name" value="Dicer-like protein 1"/>
    <property type="match status" value="1"/>
</dbReference>
<sequence length="1327" mass="150006">MHELEHRHPQKLIWFLAPTIDLCIQQHEALSAFLPAARTRTLTGLDKVELWTEQAIWDAVLNEMQVIVSTHAVLSDGMAHGFVRMSQLGLIIFDEAHHCMRRHPANKIMKNHYHPTRLSYGPDAVPCILGLTASPIVRSSKEELLMIESNLNAVCKTPRAHRQDLLFHTHRPQLHQIWYTPVDFDALTSGTKTLRALVHAWETIDIEDDPYTQKLRRSPLDGKKLQELLLTRKTYCNEQLKKFVSRSCHIFEELGGWAADYFIYACIAQVKSKIHNSTLMIDWDEEEKTYLANFFLKIPELAGELTFAGAADFRLSPKLEALIDFLDTVDDPQNFSGLIFATQRATVSVLATLLAVHPRTKHRFRCAAYVGWSGGGTRKDLIGELLSIQMQRDTLSEFKSGRKNLIVATDVLEEGIDVSACRAVICYNKPPNLKSFVQRRGRARKKESTYAIILSTNDELCDLKKWQLLEKAMVEAYQDDQRKREEAMALESLTESVDDRFFVESTGAVLTADTAVAHLHHFCSILPQQPFTDNHPEISFEYDAIGRRKGTFKLPSCVHPDARRIQGTQWWETERAATKDAAFQTYKALYKLGLVNDNLLPLTRKPELRFDHSGTLASIVEVAEQYDPWVDWAYSWSSPDVHESRISVSLTRDPGYWMCMVLLGPTVLPSLDPMTCFWDKENVFDLVFESPARIPFCPPSTIERMREITELYIQAPTRQPNTSQRDYVVLFGPNLPHHDLESWLLRNQGNDPALNVYSRQSSSSTMGIVRDSTRYGEPLLFKKWIVPEQDAGDIQLECDVLPRRRNLLHRNTLATVDAGGTISNKARIIPAQACTIDKLPFSDSIFGLFTSVIVDRLEATLVATKLCETILQDVKFHSTRHVITALSAPSANGLTNYQRYEFFGDSVLKLTVSCQLFFQNPTWHEGYLSEGRDGIVKNSRLAQAALDLGLDAFVMNKLFTPRKWAAPLISKKAVEVSGKRMMSAKVLADVVEALIGAAYLDGGHEKAQTCIRRFLPEVDIQPVPQQQKPDNSRVLPDHLKKLVGYEFVNEGLLVEALTHPSCSFDLSVQSYQRLEFLGDAVLDMVIVRVLSQHTVELPQGEMTKIKHALVNANLLAFFCMDFAIAREETDVETLTGSQFKIQSDEKLVELWRFMRFEALDLTNARETVLTRHRLLRDEIIHGLHHGTHYPWEQLSQLNADKFFSDIVESVLGAIFVDSGGNLEKSAEFVEHIGLLAFLRRVLSDGVNVMHPRNIAQQVSKGETRFTSQQVKEESGRVTYRCVVQLNGVDLVVVEDCLSGEEAEVKAANATLDILAKNPTESLVAESG</sequence>
<evidence type="ECO:0000256" key="13">
    <source>
        <dbReference type="ARBA" id="ARBA00023211"/>
    </source>
</evidence>
<dbReference type="EMBL" id="VCAU01000174">
    <property type="protein sequence ID" value="KAF9883265.1"/>
    <property type="molecule type" value="Genomic_DNA"/>
</dbReference>
<dbReference type="PROSITE" id="PS50142">
    <property type="entry name" value="RNASE_3_2"/>
    <property type="match status" value="2"/>
</dbReference>
<dbReference type="GO" id="GO:0005737">
    <property type="term" value="C:cytoplasm"/>
    <property type="evidence" value="ECO:0007669"/>
    <property type="project" value="TreeGrafter"/>
</dbReference>
<dbReference type="InterPro" id="IPR027417">
    <property type="entry name" value="P-loop_NTPase"/>
</dbReference>
<dbReference type="PROSITE" id="PS51192">
    <property type="entry name" value="HELICASE_ATP_BIND_1"/>
    <property type="match status" value="1"/>
</dbReference>
<name>A0AAD4CB88_ASPNN</name>
<keyword evidence="13" id="KW-0464">Manganese</keyword>
<dbReference type="GO" id="GO:0050688">
    <property type="term" value="P:regulation of defense response to virus"/>
    <property type="evidence" value="ECO:0007669"/>
    <property type="project" value="UniProtKB-KW"/>
</dbReference>
<dbReference type="PROSITE" id="PS00517">
    <property type="entry name" value="RNASE_3_1"/>
    <property type="match status" value="1"/>
</dbReference>
<evidence type="ECO:0000256" key="12">
    <source>
        <dbReference type="ARBA" id="ARBA00023118"/>
    </source>
</evidence>
<evidence type="ECO:0000256" key="5">
    <source>
        <dbReference type="ARBA" id="ARBA00022737"/>
    </source>
</evidence>
<dbReference type="SMART" id="SM00535">
    <property type="entry name" value="RIBOc"/>
    <property type="match status" value="2"/>
</dbReference>
<dbReference type="InterPro" id="IPR005034">
    <property type="entry name" value="Dicer_dimerisation"/>
</dbReference>
<evidence type="ECO:0000256" key="10">
    <source>
        <dbReference type="ARBA" id="ARBA00022842"/>
    </source>
</evidence>
<dbReference type="Pfam" id="PF00271">
    <property type="entry name" value="Helicase_C"/>
    <property type="match status" value="1"/>
</dbReference>
<keyword evidence="12" id="KW-0051">Antiviral defense</keyword>
<dbReference type="Gene3D" id="3.40.50.300">
    <property type="entry name" value="P-loop containing nucleotide triphosphate hydrolases"/>
    <property type="match status" value="2"/>
</dbReference>
<keyword evidence="3" id="KW-0930">Antiviral protein</keyword>
<dbReference type="SUPFAM" id="SSF52540">
    <property type="entry name" value="P-loop containing nucleoside triphosphate hydrolases"/>
    <property type="match status" value="1"/>
</dbReference>
<keyword evidence="6" id="KW-0547">Nucleotide-binding</keyword>
<dbReference type="Gene3D" id="1.10.1520.10">
    <property type="entry name" value="Ribonuclease III domain"/>
    <property type="match status" value="2"/>
</dbReference>
<evidence type="ECO:0000256" key="3">
    <source>
        <dbReference type="ARBA" id="ARBA00022721"/>
    </source>
</evidence>
<dbReference type="CDD" id="cd18802">
    <property type="entry name" value="SF2_C_dicer"/>
    <property type="match status" value="1"/>
</dbReference>
<keyword evidence="7" id="KW-0378">Hydrolase</keyword>
<evidence type="ECO:0000256" key="14">
    <source>
        <dbReference type="ARBA" id="ARBA00025403"/>
    </source>
</evidence>
<keyword evidence="11 15" id="KW-0694">RNA-binding</keyword>
<dbReference type="InterPro" id="IPR011545">
    <property type="entry name" value="DEAD/DEAH_box_helicase_dom"/>
</dbReference>